<protein>
    <submittedName>
        <fullName evidence="1">Uncharacterized protein</fullName>
    </submittedName>
</protein>
<dbReference type="Proteomes" id="UP000243799">
    <property type="component" value="Unassembled WGS sequence"/>
</dbReference>
<dbReference type="EMBL" id="FOKG01000001">
    <property type="protein sequence ID" value="SFA72842.1"/>
    <property type="molecule type" value="Genomic_DNA"/>
</dbReference>
<dbReference type="STRING" id="490629.SAMN05216266_10188"/>
<accession>A0A1I0V9B5</accession>
<reference evidence="2" key="1">
    <citation type="submission" date="2016-10" db="EMBL/GenBank/DDBJ databases">
        <authorList>
            <person name="Varghese N."/>
            <person name="Submissions S."/>
        </authorList>
    </citation>
    <scope>NUCLEOTIDE SEQUENCE [LARGE SCALE GENOMIC DNA]</scope>
    <source>
        <strain evidence="2">CGMCC 4.3568</strain>
    </source>
</reference>
<dbReference type="AlphaFoldDB" id="A0A1I0V9B5"/>
<evidence type="ECO:0000313" key="2">
    <source>
        <dbReference type="Proteomes" id="UP000243799"/>
    </source>
</evidence>
<proteinExistence type="predicted"/>
<dbReference type="RefSeq" id="WP_177242412.1">
    <property type="nucleotide sequence ID" value="NZ_FOKG01000001.1"/>
</dbReference>
<evidence type="ECO:0000313" key="1">
    <source>
        <dbReference type="EMBL" id="SFA72842.1"/>
    </source>
</evidence>
<gene>
    <name evidence="1" type="ORF">SAMN05216266_10188</name>
</gene>
<keyword evidence="2" id="KW-1185">Reference proteome</keyword>
<organism evidence="1 2">
    <name type="scientific">Amycolatopsis marina</name>
    <dbReference type="NCBI Taxonomy" id="490629"/>
    <lineage>
        <taxon>Bacteria</taxon>
        <taxon>Bacillati</taxon>
        <taxon>Actinomycetota</taxon>
        <taxon>Actinomycetes</taxon>
        <taxon>Pseudonocardiales</taxon>
        <taxon>Pseudonocardiaceae</taxon>
        <taxon>Amycolatopsis</taxon>
    </lineage>
</organism>
<name>A0A1I0V9B5_9PSEU</name>
<sequence>MLGLRLRLAGTTVTPEDRVLLDRVRALHSTLTHRTVLLAHVQSDVDVFAEGLRDLGQDLRDLGDDMLCRVAELDLADAPPHTTLSRESAWCAGELASFGPLVGPK</sequence>